<protein>
    <submittedName>
        <fullName evidence="2">Polysaccharide pyruvyl transferase family protein</fullName>
        <ecNumber evidence="2">2.4.-.-</ecNumber>
    </submittedName>
</protein>
<accession>A0ABD5IY49</accession>
<sequence>MLYVGWIGYQNLGDELMFDLFKQQFLKLDGSYKLESANIEHQFLKNVSFKEYDLIVLGGGSILSREPYFVHPYTVDILHQALSLNKKIMIWGTGIDWVPKSYIQQLENHEEIPLVVSDDFKLKTREVFEESAWVGVRGPLTSKVLQNFGVKNIQVSGDPGFLLTNRNLDGDQVPPFHHHEKVIGVNWGTTYNFIYGQNEIEVENQLARALNQLIDQGYKVYLFIVWNADLEAAERLYSKLHNKQSAILDKTLYNQEELMNIIQHFAFTINFKLHANYLSLASHVPFIALGYRFKVFDFIKSVDLEDYIISTDQDDITEQILHLEPKIMKDQTAIISKMKMFQSLYSKRIRVPFENHLYL</sequence>
<evidence type="ECO:0000313" key="2">
    <source>
        <dbReference type="EMBL" id="MED5052719.1"/>
    </source>
</evidence>
<keyword evidence="2" id="KW-0808">Transferase</keyword>
<dbReference type="RefSeq" id="WP_328218999.1">
    <property type="nucleotide sequence ID" value="NZ_JARTLI010000031.1"/>
</dbReference>
<dbReference type="PANTHER" id="PTHR36836:SF1">
    <property type="entry name" value="COLANIC ACID BIOSYNTHESIS PROTEIN WCAK"/>
    <property type="match status" value="1"/>
</dbReference>
<organism evidence="2 3">
    <name type="scientific">Anoxybacteroides rupiense</name>
    <dbReference type="NCBI Taxonomy" id="311460"/>
    <lineage>
        <taxon>Bacteria</taxon>
        <taxon>Bacillati</taxon>
        <taxon>Bacillota</taxon>
        <taxon>Bacilli</taxon>
        <taxon>Bacillales</taxon>
        <taxon>Anoxybacillaceae</taxon>
        <taxon>Anoxybacteroides</taxon>
    </lineage>
</organism>
<reference evidence="2 3" key="1">
    <citation type="submission" date="2023-03" db="EMBL/GenBank/DDBJ databases">
        <title>Bacillus Genome Sequencing.</title>
        <authorList>
            <person name="Dunlap C."/>
        </authorList>
    </citation>
    <scope>NUCLEOTIDE SEQUENCE [LARGE SCALE GENOMIC DNA]</scope>
    <source>
        <strain evidence="2 3">NRS-38</strain>
    </source>
</reference>
<evidence type="ECO:0000259" key="1">
    <source>
        <dbReference type="Pfam" id="PF04230"/>
    </source>
</evidence>
<dbReference type="Proteomes" id="UP001339962">
    <property type="component" value="Unassembled WGS sequence"/>
</dbReference>
<evidence type="ECO:0000313" key="3">
    <source>
        <dbReference type="Proteomes" id="UP001339962"/>
    </source>
</evidence>
<dbReference type="InterPro" id="IPR007345">
    <property type="entry name" value="Polysacch_pyruvyl_Trfase"/>
</dbReference>
<feature type="domain" description="Polysaccharide pyruvyl transferase" evidence="1">
    <location>
        <begin position="11"/>
        <end position="291"/>
    </location>
</feature>
<comment type="caution">
    <text evidence="2">The sequence shown here is derived from an EMBL/GenBank/DDBJ whole genome shotgun (WGS) entry which is preliminary data.</text>
</comment>
<gene>
    <name evidence="2" type="ORF">P9850_12945</name>
</gene>
<dbReference type="EC" id="2.4.-.-" evidence="2"/>
<name>A0ABD5IY49_9BACL</name>
<dbReference type="EMBL" id="JARTLI010000031">
    <property type="protein sequence ID" value="MED5052719.1"/>
    <property type="molecule type" value="Genomic_DNA"/>
</dbReference>
<dbReference type="AlphaFoldDB" id="A0ABD5IY49"/>
<dbReference type="PANTHER" id="PTHR36836">
    <property type="entry name" value="COLANIC ACID BIOSYNTHESIS PROTEIN WCAK"/>
    <property type="match status" value="1"/>
</dbReference>
<proteinExistence type="predicted"/>
<keyword evidence="2" id="KW-0328">Glycosyltransferase</keyword>
<dbReference type="Pfam" id="PF04230">
    <property type="entry name" value="PS_pyruv_trans"/>
    <property type="match status" value="1"/>
</dbReference>
<dbReference type="GO" id="GO:0016757">
    <property type="term" value="F:glycosyltransferase activity"/>
    <property type="evidence" value="ECO:0007669"/>
    <property type="project" value="UniProtKB-KW"/>
</dbReference>